<feature type="region of interest" description="Disordered" evidence="4">
    <location>
        <begin position="1"/>
        <end position="33"/>
    </location>
</feature>
<dbReference type="InParanoid" id="C7Q7L0"/>
<reference evidence="6 7" key="1">
    <citation type="journal article" date="2009" name="Stand. Genomic Sci.">
        <title>Complete genome sequence of Catenulispora acidiphila type strain (ID 139908).</title>
        <authorList>
            <person name="Copeland A."/>
            <person name="Lapidus A."/>
            <person name="Glavina Del Rio T."/>
            <person name="Nolan M."/>
            <person name="Lucas S."/>
            <person name="Chen F."/>
            <person name="Tice H."/>
            <person name="Cheng J.F."/>
            <person name="Bruce D."/>
            <person name="Goodwin L."/>
            <person name="Pitluck S."/>
            <person name="Mikhailova N."/>
            <person name="Pati A."/>
            <person name="Ivanova N."/>
            <person name="Mavromatis K."/>
            <person name="Chen A."/>
            <person name="Palaniappan K."/>
            <person name="Chain P."/>
            <person name="Land M."/>
            <person name="Hauser L."/>
            <person name="Chang Y.J."/>
            <person name="Jeffries C.D."/>
            <person name="Chertkov O."/>
            <person name="Brettin T."/>
            <person name="Detter J.C."/>
            <person name="Han C."/>
            <person name="Ali Z."/>
            <person name="Tindall B.J."/>
            <person name="Goker M."/>
            <person name="Bristow J."/>
            <person name="Eisen J.A."/>
            <person name="Markowitz V."/>
            <person name="Hugenholtz P."/>
            <person name="Kyrpides N.C."/>
            <person name="Klenk H.P."/>
        </authorList>
    </citation>
    <scope>NUCLEOTIDE SEQUENCE [LARGE SCALE GENOMIC DNA]</scope>
    <source>
        <strain evidence="7">DSM 44928 / JCM 14897 / NBRC 102108 / NRRL B-24433 / ID139908</strain>
    </source>
</reference>
<sequence length="250" mass="26342">MANTAGKFGPYPAPVLTAPVRSTGTSSSTAAARLPVRQQTGAELIRSRIALRVRLGVLASGERLPDTGVIAEELGMSEMTVRRALETMCQDGLLDRRRGRVGGTFVATNWDAVIEAFRDADQAASLEDFHLLLECGLVARSAGELPPDWASGLQAVVEEMNATVDHAELLRLETCFHLGLAEALGNGMAGEEVADLLGRLCLLATVPDAGRLQEANKHHADLLTALELGRLDAAVGAVKAHCLAATSPTS</sequence>
<dbReference type="HOGENOM" id="CLU_017584_9_0_11"/>
<evidence type="ECO:0000256" key="1">
    <source>
        <dbReference type="ARBA" id="ARBA00023015"/>
    </source>
</evidence>
<keyword evidence="1" id="KW-0805">Transcription regulation</keyword>
<feature type="compositionally biased region" description="Low complexity" evidence="4">
    <location>
        <begin position="22"/>
        <end position="32"/>
    </location>
</feature>
<dbReference type="InterPro" id="IPR036388">
    <property type="entry name" value="WH-like_DNA-bd_sf"/>
</dbReference>
<dbReference type="Gene3D" id="1.20.120.530">
    <property type="entry name" value="GntR ligand-binding domain-like"/>
    <property type="match status" value="1"/>
</dbReference>
<dbReference type="SUPFAM" id="SSF48008">
    <property type="entry name" value="GntR ligand-binding domain-like"/>
    <property type="match status" value="1"/>
</dbReference>
<gene>
    <name evidence="6" type="ordered locus">Caci_3296</name>
</gene>
<keyword evidence="2" id="KW-0238">DNA-binding</keyword>
<evidence type="ECO:0000259" key="5">
    <source>
        <dbReference type="PROSITE" id="PS50949"/>
    </source>
</evidence>
<dbReference type="EMBL" id="CP001700">
    <property type="protein sequence ID" value="ACU72203.1"/>
    <property type="molecule type" value="Genomic_DNA"/>
</dbReference>
<dbReference type="eggNOG" id="COG1802">
    <property type="taxonomic scope" value="Bacteria"/>
</dbReference>
<dbReference type="CDD" id="cd07377">
    <property type="entry name" value="WHTH_GntR"/>
    <property type="match status" value="1"/>
</dbReference>
<keyword evidence="7" id="KW-1185">Reference proteome</keyword>
<dbReference type="SMART" id="SM00895">
    <property type="entry name" value="FCD"/>
    <property type="match status" value="1"/>
</dbReference>
<dbReference type="GO" id="GO:0003700">
    <property type="term" value="F:DNA-binding transcription factor activity"/>
    <property type="evidence" value="ECO:0007669"/>
    <property type="project" value="InterPro"/>
</dbReference>
<dbReference type="AlphaFoldDB" id="C7Q7L0"/>
<evidence type="ECO:0000313" key="7">
    <source>
        <dbReference type="Proteomes" id="UP000000851"/>
    </source>
</evidence>
<dbReference type="Gene3D" id="1.10.10.10">
    <property type="entry name" value="Winged helix-like DNA-binding domain superfamily/Winged helix DNA-binding domain"/>
    <property type="match status" value="1"/>
</dbReference>
<name>C7Q7L0_CATAD</name>
<dbReference type="PANTHER" id="PTHR43537">
    <property type="entry name" value="TRANSCRIPTIONAL REGULATOR, GNTR FAMILY"/>
    <property type="match status" value="1"/>
</dbReference>
<evidence type="ECO:0000256" key="3">
    <source>
        <dbReference type="ARBA" id="ARBA00023163"/>
    </source>
</evidence>
<dbReference type="InterPro" id="IPR008920">
    <property type="entry name" value="TF_FadR/GntR_C"/>
</dbReference>
<organism evidence="6 7">
    <name type="scientific">Catenulispora acidiphila (strain DSM 44928 / JCM 14897 / NBRC 102108 / NRRL B-24433 / ID139908)</name>
    <dbReference type="NCBI Taxonomy" id="479433"/>
    <lineage>
        <taxon>Bacteria</taxon>
        <taxon>Bacillati</taxon>
        <taxon>Actinomycetota</taxon>
        <taxon>Actinomycetes</taxon>
        <taxon>Catenulisporales</taxon>
        <taxon>Catenulisporaceae</taxon>
        <taxon>Catenulispora</taxon>
    </lineage>
</organism>
<dbReference type="STRING" id="479433.Caci_3296"/>
<dbReference type="Pfam" id="PF07729">
    <property type="entry name" value="FCD"/>
    <property type="match status" value="1"/>
</dbReference>
<dbReference type="OrthoDB" id="9784718at2"/>
<protein>
    <submittedName>
        <fullName evidence="6">Transcriptional regulator, GntR family</fullName>
    </submittedName>
</protein>
<dbReference type="InterPro" id="IPR011711">
    <property type="entry name" value="GntR_C"/>
</dbReference>
<proteinExistence type="predicted"/>
<feature type="domain" description="HTH gntR-type" evidence="5">
    <location>
        <begin position="39"/>
        <end position="109"/>
    </location>
</feature>
<dbReference type="KEGG" id="cai:Caci_3296"/>
<evidence type="ECO:0000256" key="2">
    <source>
        <dbReference type="ARBA" id="ARBA00023125"/>
    </source>
</evidence>
<dbReference type="RefSeq" id="WP_012787496.1">
    <property type="nucleotide sequence ID" value="NC_013131.1"/>
</dbReference>
<dbReference type="SUPFAM" id="SSF46785">
    <property type="entry name" value="Winged helix' DNA-binding domain"/>
    <property type="match status" value="1"/>
</dbReference>
<dbReference type="Proteomes" id="UP000000851">
    <property type="component" value="Chromosome"/>
</dbReference>
<dbReference type="PROSITE" id="PS50949">
    <property type="entry name" value="HTH_GNTR"/>
    <property type="match status" value="1"/>
</dbReference>
<dbReference type="Pfam" id="PF00392">
    <property type="entry name" value="GntR"/>
    <property type="match status" value="1"/>
</dbReference>
<accession>C7Q7L0</accession>
<evidence type="ECO:0000256" key="4">
    <source>
        <dbReference type="SAM" id="MobiDB-lite"/>
    </source>
</evidence>
<evidence type="ECO:0000313" key="6">
    <source>
        <dbReference type="EMBL" id="ACU72203.1"/>
    </source>
</evidence>
<keyword evidence="3" id="KW-0804">Transcription</keyword>
<dbReference type="GO" id="GO:0003677">
    <property type="term" value="F:DNA binding"/>
    <property type="evidence" value="ECO:0007669"/>
    <property type="project" value="UniProtKB-KW"/>
</dbReference>
<dbReference type="InterPro" id="IPR036390">
    <property type="entry name" value="WH_DNA-bd_sf"/>
</dbReference>
<dbReference type="SMART" id="SM00345">
    <property type="entry name" value="HTH_GNTR"/>
    <property type="match status" value="1"/>
</dbReference>
<dbReference type="PANTHER" id="PTHR43537:SF5">
    <property type="entry name" value="UXU OPERON TRANSCRIPTIONAL REGULATOR"/>
    <property type="match status" value="1"/>
</dbReference>
<dbReference type="InterPro" id="IPR000524">
    <property type="entry name" value="Tscrpt_reg_HTH_GntR"/>
</dbReference>